<dbReference type="PANTHER" id="PTHR45682:SF19">
    <property type="entry name" value="DUAL SPECIFICITY PROTEIN PHOSPHATASE 3-LIKE ISOFORM X2"/>
    <property type="match status" value="1"/>
</dbReference>
<keyword evidence="11" id="KW-1185">Reference proteome</keyword>
<dbReference type="InterPro" id="IPR000340">
    <property type="entry name" value="Dual-sp_phosphatase_cat-dom"/>
</dbReference>
<dbReference type="PROSITE" id="PS00383">
    <property type="entry name" value="TYR_PHOSPHATASE_1"/>
    <property type="match status" value="1"/>
</dbReference>
<evidence type="ECO:0000256" key="8">
    <source>
        <dbReference type="SAM" id="MobiDB-lite"/>
    </source>
</evidence>
<dbReference type="GO" id="GO:0043409">
    <property type="term" value="P:negative regulation of MAPK cascade"/>
    <property type="evidence" value="ECO:0007669"/>
    <property type="project" value="TreeGrafter"/>
</dbReference>
<evidence type="ECO:0000256" key="5">
    <source>
        <dbReference type="ARBA" id="ARBA00048336"/>
    </source>
</evidence>
<comment type="function">
    <text evidence="7">Dual specificity phosphatase able to dephosphorylate phosphotyrosine, phosphoserine and phosphothreonine residues, with a preference for phosphotyrosine as a substrate.</text>
</comment>
<evidence type="ECO:0000256" key="6">
    <source>
        <dbReference type="PIRSR" id="PIRSR620405-1"/>
    </source>
</evidence>
<keyword evidence="3 7" id="KW-0904">Protein phosphatase</keyword>
<keyword evidence="2 7" id="KW-0378">Hydrolase</keyword>
<evidence type="ECO:0000313" key="11">
    <source>
        <dbReference type="Proteomes" id="UP001318040"/>
    </source>
</evidence>
<dbReference type="Proteomes" id="UP001318040">
    <property type="component" value="Chromosome 6"/>
</dbReference>
<dbReference type="InterPro" id="IPR020405">
    <property type="entry name" value="Atypical_DUSP_subfamA"/>
</dbReference>
<dbReference type="GeneID" id="116939611"/>
<dbReference type="KEGG" id="pmrn:116939611"/>
<reference evidence="12 13" key="1">
    <citation type="submission" date="2025-04" db="UniProtKB">
        <authorList>
            <consortium name="RefSeq"/>
        </authorList>
    </citation>
    <scope>IDENTIFICATION</scope>
    <source>
        <tissue evidence="12 13">Sperm</tissue>
    </source>
</reference>
<dbReference type="AlphaFoldDB" id="A0AAJ7WNM3"/>
<dbReference type="PROSITE" id="PS50056">
    <property type="entry name" value="TYR_PHOSPHATASE_2"/>
    <property type="match status" value="1"/>
</dbReference>
<evidence type="ECO:0000256" key="2">
    <source>
        <dbReference type="ARBA" id="ARBA00022801"/>
    </source>
</evidence>
<dbReference type="EC" id="3.1.3.48" evidence="7"/>
<dbReference type="RefSeq" id="XP_032804112.1">
    <property type="nucleotide sequence ID" value="XM_032948221.1"/>
</dbReference>
<evidence type="ECO:0000256" key="3">
    <source>
        <dbReference type="ARBA" id="ARBA00022912"/>
    </source>
</evidence>
<dbReference type="SMART" id="SM00195">
    <property type="entry name" value="DSPc"/>
    <property type="match status" value="1"/>
</dbReference>
<dbReference type="GO" id="GO:0033549">
    <property type="term" value="F:MAP kinase phosphatase activity"/>
    <property type="evidence" value="ECO:0007669"/>
    <property type="project" value="TreeGrafter"/>
</dbReference>
<dbReference type="PRINTS" id="PR01908">
    <property type="entry name" value="ADSPHPHTASE"/>
</dbReference>
<name>A0AAJ7WNM3_PETMA</name>
<dbReference type="InterPro" id="IPR000387">
    <property type="entry name" value="Tyr_Pase_dom"/>
</dbReference>
<organism evidence="11 14">
    <name type="scientific">Petromyzon marinus</name>
    <name type="common">Sea lamprey</name>
    <dbReference type="NCBI Taxonomy" id="7757"/>
    <lineage>
        <taxon>Eukaryota</taxon>
        <taxon>Metazoa</taxon>
        <taxon>Chordata</taxon>
        <taxon>Craniata</taxon>
        <taxon>Vertebrata</taxon>
        <taxon>Cyclostomata</taxon>
        <taxon>Hyperoartia</taxon>
        <taxon>Petromyzontiformes</taxon>
        <taxon>Petromyzontidae</taxon>
        <taxon>Petromyzon</taxon>
    </lineage>
</organism>
<feature type="region of interest" description="Disordered" evidence="8">
    <location>
        <begin position="1"/>
        <end position="24"/>
    </location>
</feature>
<dbReference type="InterPro" id="IPR020422">
    <property type="entry name" value="TYR_PHOSPHATASE_DUAL_dom"/>
</dbReference>
<evidence type="ECO:0000256" key="1">
    <source>
        <dbReference type="ARBA" id="ARBA00008601"/>
    </source>
</evidence>
<dbReference type="RefSeq" id="XP_032804110.1">
    <property type="nucleotide sequence ID" value="XM_032948219.1"/>
</dbReference>
<comment type="catalytic activity">
    <reaction evidence="4 7">
        <text>O-phospho-L-seryl-[protein] + H2O = L-seryl-[protein] + phosphate</text>
        <dbReference type="Rhea" id="RHEA:20629"/>
        <dbReference type="Rhea" id="RHEA-COMP:9863"/>
        <dbReference type="Rhea" id="RHEA-COMP:11604"/>
        <dbReference type="ChEBI" id="CHEBI:15377"/>
        <dbReference type="ChEBI" id="CHEBI:29999"/>
        <dbReference type="ChEBI" id="CHEBI:43474"/>
        <dbReference type="ChEBI" id="CHEBI:83421"/>
        <dbReference type="EC" id="3.1.3.16"/>
    </reaction>
</comment>
<dbReference type="RefSeq" id="XP_032804111.1">
    <property type="nucleotide sequence ID" value="XM_032948220.1"/>
</dbReference>
<dbReference type="PROSITE" id="PS50054">
    <property type="entry name" value="TYR_PHOSPHATASE_DUAL"/>
    <property type="match status" value="1"/>
</dbReference>
<dbReference type="PRINTS" id="PR01909">
    <property type="entry name" value="ADSPHPHTASEA"/>
</dbReference>
<evidence type="ECO:0000313" key="14">
    <source>
        <dbReference type="RefSeq" id="XP_032804112.1"/>
    </source>
</evidence>
<protein>
    <recommendedName>
        <fullName evidence="7">Dual specificity protein phosphatase</fullName>
        <ecNumber evidence="7">3.1.3.16</ecNumber>
        <ecNumber evidence="7">3.1.3.48</ecNumber>
    </recommendedName>
</protein>
<dbReference type="SUPFAM" id="SSF52799">
    <property type="entry name" value="(Phosphotyrosine protein) phosphatases II"/>
    <property type="match status" value="1"/>
</dbReference>
<dbReference type="EC" id="3.1.3.16" evidence="7"/>
<dbReference type="InterPro" id="IPR016130">
    <property type="entry name" value="Tyr_Pase_AS"/>
</dbReference>
<evidence type="ECO:0000259" key="9">
    <source>
        <dbReference type="PROSITE" id="PS50054"/>
    </source>
</evidence>
<dbReference type="Gene3D" id="3.90.190.10">
    <property type="entry name" value="Protein tyrosine phosphatase superfamily"/>
    <property type="match status" value="1"/>
</dbReference>
<evidence type="ECO:0000313" key="12">
    <source>
        <dbReference type="RefSeq" id="XP_032804110.1"/>
    </source>
</evidence>
<sequence>MARKTGTGGVMLRHEEEDEEGADPPSMVELKKLLRSGGARYEHMDEVFPDVYIGNENAAHDLRRLGSMGFTHVLNAAHGSGCPAVGPEYYARVGDIAYLGLPADDFPSYDMRPHLVPASDFIHAALQAHGRVLVHCVMGRSRSASLVLAYLMLRVGLRLCAAVRALLAHRSIFPNDGFLRQLIDLDRELLCQRRQPDSVSLGESLGI</sequence>
<dbReference type="Pfam" id="PF00782">
    <property type="entry name" value="DSPc"/>
    <property type="match status" value="1"/>
</dbReference>
<evidence type="ECO:0000313" key="13">
    <source>
        <dbReference type="RefSeq" id="XP_032804111.1"/>
    </source>
</evidence>
<comment type="catalytic activity">
    <reaction evidence="5 7">
        <text>O-phospho-L-threonyl-[protein] + H2O = L-threonyl-[protein] + phosphate</text>
        <dbReference type="Rhea" id="RHEA:47004"/>
        <dbReference type="Rhea" id="RHEA-COMP:11060"/>
        <dbReference type="Rhea" id="RHEA-COMP:11605"/>
        <dbReference type="ChEBI" id="CHEBI:15377"/>
        <dbReference type="ChEBI" id="CHEBI:30013"/>
        <dbReference type="ChEBI" id="CHEBI:43474"/>
        <dbReference type="ChEBI" id="CHEBI:61977"/>
        <dbReference type="EC" id="3.1.3.16"/>
    </reaction>
</comment>
<evidence type="ECO:0000256" key="7">
    <source>
        <dbReference type="RuleBase" id="RU366038"/>
    </source>
</evidence>
<proteinExistence type="inferred from homology"/>
<dbReference type="GO" id="GO:0005737">
    <property type="term" value="C:cytoplasm"/>
    <property type="evidence" value="ECO:0007669"/>
    <property type="project" value="TreeGrafter"/>
</dbReference>
<feature type="domain" description="Tyrosine-protein phosphatase" evidence="9">
    <location>
        <begin position="43"/>
        <end position="191"/>
    </location>
</feature>
<evidence type="ECO:0000259" key="10">
    <source>
        <dbReference type="PROSITE" id="PS50056"/>
    </source>
</evidence>
<dbReference type="InterPro" id="IPR029021">
    <property type="entry name" value="Prot-tyrosine_phosphatase-like"/>
</dbReference>
<feature type="domain" description="Tyrosine specific protein phosphatases" evidence="10">
    <location>
        <begin position="119"/>
        <end position="170"/>
    </location>
</feature>
<comment type="catalytic activity">
    <reaction evidence="7">
        <text>O-phospho-L-tyrosyl-[protein] + H2O = L-tyrosyl-[protein] + phosphate</text>
        <dbReference type="Rhea" id="RHEA:10684"/>
        <dbReference type="Rhea" id="RHEA-COMP:10136"/>
        <dbReference type="Rhea" id="RHEA-COMP:20101"/>
        <dbReference type="ChEBI" id="CHEBI:15377"/>
        <dbReference type="ChEBI" id="CHEBI:43474"/>
        <dbReference type="ChEBI" id="CHEBI:46858"/>
        <dbReference type="ChEBI" id="CHEBI:61978"/>
        <dbReference type="EC" id="3.1.3.48"/>
    </reaction>
</comment>
<dbReference type="PANTHER" id="PTHR45682">
    <property type="entry name" value="AGAP008228-PA"/>
    <property type="match status" value="1"/>
</dbReference>
<gene>
    <name evidence="12 13 14" type="primary">LOC116939611</name>
</gene>
<comment type="similarity">
    <text evidence="1 7">Belongs to the protein-tyrosine phosphatase family. Non-receptor class dual specificity subfamily.</text>
</comment>
<dbReference type="GO" id="GO:0004725">
    <property type="term" value="F:protein tyrosine phosphatase activity"/>
    <property type="evidence" value="ECO:0007669"/>
    <property type="project" value="UniProtKB-EC"/>
</dbReference>
<evidence type="ECO:0000256" key="4">
    <source>
        <dbReference type="ARBA" id="ARBA00047761"/>
    </source>
</evidence>
<feature type="active site" description="Phosphocysteine intermediate" evidence="6">
    <location>
        <position position="136"/>
    </location>
</feature>
<dbReference type="GO" id="GO:0004722">
    <property type="term" value="F:protein serine/threonine phosphatase activity"/>
    <property type="evidence" value="ECO:0007669"/>
    <property type="project" value="UniProtKB-EC"/>
</dbReference>
<dbReference type="GO" id="GO:0008138">
    <property type="term" value="F:protein tyrosine/serine/threonine phosphatase activity"/>
    <property type="evidence" value="ECO:0007669"/>
    <property type="project" value="UniProtKB-UniRule"/>
</dbReference>
<accession>A0AAJ7WNM3</accession>